<dbReference type="InterPro" id="IPR011051">
    <property type="entry name" value="RmlC_Cupin_sf"/>
</dbReference>
<reference evidence="1 2" key="1">
    <citation type="submission" date="2017-12" db="EMBL/GenBank/DDBJ databases">
        <title>Phylogenetic diversity of female urinary microbiome.</title>
        <authorList>
            <person name="Thomas-White K."/>
            <person name="Wolfe A.J."/>
        </authorList>
    </citation>
    <scope>NUCLEOTIDE SEQUENCE [LARGE SCALE GENOMIC DNA]</scope>
    <source>
        <strain evidence="1 2">UMB0112</strain>
    </source>
</reference>
<evidence type="ECO:0000313" key="1">
    <source>
        <dbReference type="EMBL" id="PKZ30003.1"/>
    </source>
</evidence>
<gene>
    <name evidence="1" type="ORF">CYJ41_00760</name>
</gene>
<evidence type="ECO:0000313" key="2">
    <source>
        <dbReference type="Proteomes" id="UP000234639"/>
    </source>
</evidence>
<evidence type="ECO:0008006" key="3">
    <source>
        <dbReference type="Google" id="ProtNLM"/>
    </source>
</evidence>
<dbReference type="AlphaFoldDB" id="A0A2I1NC75"/>
<protein>
    <recommendedName>
        <fullName evidence="3">Cupin</fullName>
    </recommendedName>
</protein>
<comment type="caution">
    <text evidence="1">The sequence shown here is derived from an EMBL/GenBank/DDBJ whole genome shotgun (WGS) entry which is preliminary data.</text>
</comment>
<dbReference type="EMBL" id="PKHU01000001">
    <property type="protein sequence ID" value="PKZ30003.1"/>
    <property type="molecule type" value="Genomic_DNA"/>
</dbReference>
<accession>A0A2I1NC75</accession>
<dbReference type="Gene3D" id="2.60.120.10">
    <property type="entry name" value="Jelly Rolls"/>
    <property type="match status" value="1"/>
</dbReference>
<dbReference type="SUPFAM" id="SSF51182">
    <property type="entry name" value="RmlC-like cupins"/>
    <property type="match status" value="1"/>
</dbReference>
<dbReference type="InterPro" id="IPR014710">
    <property type="entry name" value="RmlC-like_jellyroll"/>
</dbReference>
<proteinExistence type="predicted"/>
<sequence length="110" mass="12660">MQIYKFNKTEFNGVNAKLLYEDKFSKEICLSMAKNSFMKEHFAPNPIKIHVLKGSVEFCVYNEKVILNELDMIALGSMVKHSLKANEDSIIRLSLSLNDTFSRVKEVLNK</sequence>
<dbReference type="Proteomes" id="UP000234639">
    <property type="component" value="Unassembled WGS sequence"/>
</dbReference>
<name>A0A2I1NC75_9BACT</name>
<dbReference type="RefSeq" id="WP_101636489.1">
    <property type="nucleotide sequence ID" value="NZ_JAPXGQ010000007.1"/>
</dbReference>
<organism evidence="1 2">
    <name type="scientific">Campylobacter ureolyticus</name>
    <dbReference type="NCBI Taxonomy" id="827"/>
    <lineage>
        <taxon>Bacteria</taxon>
        <taxon>Pseudomonadati</taxon>
        <taxon>Campylobacterota</taxon>
        <taxon>Epsilonproteobacteria</taxon>
        <taxon>Campylobacterales</taxon>
        <taxon>Campylobacteraceae</taxon>
        <taxon>Campylobacter</taxon>
    </lineage>
</organism>